<evidence type="ECO:0000259" key="1">
    <source>
        <dbReference type="Pfam" id="PF08530"/>
    </source>
</evidence>
<evidence type="ECO:0000313" key="3">
    <source>
        <dbReference type="Proteomes" id="UP000182719"/>
    </source>
</evidence>
<dbReference type="Gene3D" id="2.60.120.260">
    <property type="entry name" value="Galactose-binding domain-like"/>
    <property type="match status" value="1"/>
</dbReference>
<proteinExistence type="predicted"/>
<keyword evidence="3" id="KW-1185">Reference proteome</keyword>
<feature type="domain" description="Xaa-Pro dipeptidyl-peptidase C-terminal" evidence="1">
    <location>
        <begin position="28"/>
        <end position="128"/>
    </location>
</feature>
<dbReference type="InterPro" id="IPR013736">
    <property type="entry name" value="Xaa-Pro_dipept_C"/>
</dbReference>
<dbReference type="Pfam" id="PF08530">
    <property type="entry name" value="PepX_C"/>
    <property type="match status" value="1"/>
</dbReference>
<organism evidence="2 3">
    <name type="scientific">Stigmatella aurantiaca</name>
    <dbReference type="NCBI Taxonomy" id="41"/>
    <lineage>
        <taxon>Bacteria</taxon>
        <taxon>Pseudomonadati</taxon>
        <taxon>Myxococcota</taxon>
        <taxon>Myxococcia</taxon>
        <taxon>Myxococcales</taxon>
        <taxon>Cystobacterineae</taxon>
        <taxon>Archangiaceae</taxon>
        <taxon>Stigmatella</taxon>
    </lineage>
</organism>
<dbReference type="InterPro" id="IPR008979">
    <property type="entry name" value="Galactose-bd-like_sf"/>
</dbReference>
<evidence type="ECO:0000313" key="2">
    <source>
        <dbReference type="EMBL" id="SEM10169.1"/>
    </source>
</evidence>
<dbReference type="GO" id="GO:0008239">
    <property type="term" value="F:dipeptidyl-peptidase activity"/>
    <property type="evidence" value="ECO:0007669"/>
    <property type="project" value="InterPro"/>
</dbReference>
<name>A0A1H7VMP1_STIAU</name>
<accession>A0A1H7VMP1</accession>
<reference evidence="3" key="1">
    <citation type="submission" date="2016-10" db="EMBL/GenBank/DDBJ databases">
        <authorList>
            <person name="Varghese N."/>
            <person name="Submissions S."/>
        </authorList>
    </citation>
    <scope>NUCLEOTIDE SEQUENCE [LARGE SCALE GENOMIC DNA]</scope>
    <source>
        <strain evidence="3">DSM 17044</strain>
    </source>
</reference>
<dbReference type="AlphaFoldDB" id="A0A1H7VMP1"/>
<sequence>MLLTSGAEAITGEPITAWIPAVDRWNAAVWQSEWLTSPRRVRGAPHLRLTVTPGSSGQTTVIAYLYDTDWTGMGSIVTHVAVTLRDAVAGQPYAVDADFPATAYDIPSGHRLSLVIDTVDPLYADKAPRFSSVKFSSPSSSPSYVSLPLK</sequence>
<gene>
    <name evidence="2" type="ORF">SAMN05444354_111166</name>
</gene>
<protein>
    <submittedName>
        <fullName evidence="2">X-Pro dipeptidyl-peptidase C-terminal non-catalytic domain-containing protein</fullName>
    </submittedName>
</protein>
<dbReference type="Proteomes" id="UP000182719">
    <property type="component" value="Unassembled WGS sequence"/>
</dbReference>
<dbReference type="SUPFAM" id="SSF49785">
    <property type="entry name" value="Galactose-binding domain-like"/>
    <property type="match status" value="1"/>
</dbReference>
<dbReference type="EMBL" id="FOAP01000011">
    <property type="protein sequence ID" value="SEM10169.1"/>
    <property type="molecule type" value="Genomic_DNA"/>
</dbReference>